<organism evidence="3 4">
    <name type="scientific">Anabarilius grahami</name>
    <name type="common">Kanglang fish</name>
    <name type="synonym">Barilius grahami</name>
    <dbReference type="NCBI Taxonomy" id="495550"/>
    <lineage>
        <taxon>Eukaryota</taxon>
        <taxon>Metazoa</taxon>
        <taxon>Chordata</taxon>
        <taxon>Craniata</taxon>
        <taxon>Vertebrata</taxon>
        <taxon>Euteleostomi</taxon>
        <taxon>Actinopterygii</taxon>
        <taxon>Neopterygii</taxon>
        <taxon>Teleostei</taxon>
        <taxon>Ostariophysi</taxon>
        <taxon>Cypriniformes</taxon>
        <taxon>Xenocyprididae</taxon>
        <taxon>Xenocypridinae</taxon>
        <taxon>Xenocypridinae incertae sedis</taxon>
        <taxon>Anabarilius</taxon>
    </lineage>
</organism>
<feature type="compositionally biased region" description="Basic and acidic residues" evidence="1">
    <location>
        <begin position="85"/>
        <end position="105"/>
    </location>
</feature>
<sequence length="272" mass="30018">MQFLTDTLTNVAIIGDTQIIDVLPNNAAIGVSLCRNRQFNTEERDDGGLEGGAREQILEGGDFGEAMERPTAVSKQRPIAELIEEGSRVEPRLEHGAKLEPKDQQAEVESWVRRPSHQGASGNQAAQGGAEESDKARGGGLDSNDIDEIAGGPHAVFVFTICAHRVFHPITFYVHEVAKIRQSVVALLSRAPETTVIIKSGNTAGVKDIFRSDWYTMQLNTVMKEMFRDIDGVIYFDVWQMTSCHYLLENIHPGPVIIDNEINILLSYICPS</sequence>
<dbReference type="InterPro" id="IPR057106">
    <property type="entry name" value="NXPE4_C"/>
</dbReference>
<protein>
    <submittedName>
        <fullName evidence="3">NXPE family member 3</fullName>
    </submittedName>
</protein>
<dbReference type="Proteomes" id="UP000281406">
    <property type="component" value="Unassembled WGS sequence"/>
</dbReference>
<proteinExistence type="predicted"/>
<evidence type="ECO:0000259" key="2">
    <source>
        <dbReference type="Pfam" id="PF24536"/>
    </source>
</evidence>
<accession>A0A3N0XMW8</accession>
<feature type="region of interest" description="Disordered" evidence="1">
    <location>
        <begin position="69"/>
        <end position="145"/>
    </location>
</feature>
<feature type="domain" description="NXPE C-terminal" evidence="2">
    <location>
        <begin position="143"/>
        <end position="270"/>
    </location>
</feature>
<evidence type="ECO:0000313" key="3">
    <source>
        <dbReference type="EMBL" id="ROI79321.1"/>
    </source>
</evidence>
<reference evidence="3 4" key="1">
    <citation type="submission" date="2018-10" db="EMBL/GenBank/DDBJ databases">
        <title>Genome assembly for a Yunnan-Guizhou Plateau 3E fish, Anabarilius grahami (Regan), and its evolutionary and genetic applications.</title>
        <authorList>
            <person name="Jiang W."/>
        </authorList>
    </citation>
    <scope>NUCLEOTIDE SEQUENCE [LARGE SCALE GENOMIC DNA]</scope>
    <source>
        <strain evidence="3">AG-KIZ</strain>
        <tissue evidence="3">Muscle</tissue>
    </source>
</reference>
<dbReference type="PANTHER" id="PTHR16165:SF23">
    <property type="entry name" value="NEUREXOPHILIN AND PC-ESTERASE DOMAIN FAMILY, MEMBER 5"/>
    <property type="match status" value="1"/>
</dbReference>
<feature type="compositionally biased region" description="Low complexity" evidence="1">
    <location>
        <begin position="118"/>
        <end position="130"/>
    </location>
</feature>
<evidence type="ECO:0000313" key="4">
    <source>
        <dbReference type="Proteomes" id="UP000281406"/>
    </source>
</evidence>
<dbReference type="AlphaFoldDB" id="A0A3N0XMW8"/>
<dbReference type="Pfam" id="PF24536">
    <property type="entry name" value="NXPE4_C"/>
    <property type="match status" value="1"/>
</dbReference>
<dbReference type="OrthoDB" id="5950832at2759"/>
<keyword evidence="4" id="KW-1185">Reference proteome</keyword>
<dbReference type="EMBL" id="RJVU01068486">
    <property type="protein sequence ID" value="ROI79321.1"/>
    <property type="molecule type" value="Genomic_DNA"/>
</dbReference>
<gene>
    <name evidence="3" type="ORF">DPX16_7209</name>
</gene>
<comment type="caution">
    <text evidence="3">The sequence shown here is derived from an EMBL/GenBank/DDBJ whole genome shotgun (WGS) entry which is preliminary data.</text>
</comment>
<dbReference type="PANTHER" id="PTHR16165">
    <property type="entry name" value="NXPE FAMILY MEMBER"/>
    <property type="match status" value="1"/>
</dbReference>
<name>A0A3N0XMW8_ANAGA</name>
<evidence type="ECO:0000256" key="1">
    <source>
        <dbReference type="SAM" id="MobiDB-lite"/>
    </source>
</evidence>